<evidence type="ECO:0000313" key="1">
    <source>
        <dbReference type="EMBL" id="THU86056.1"/>
    </source>
</evidence>
<gene>
    <name evidence="1" type="ORF">K435DRAFT_805394</name>
</gene>
<accession>A0A4S8LB33</accession>
<dbReference type="EMBL" id="ML179515">
    <property type="protein sequence ID" value="THU86056.1"/>
    <property type="molecule type" value="Genomic_DNA"/>
</dbReference>
<keyword evidence="2" id="KW-1185">Reference proteome</keyword>
<protein>
    <submittedName>
        <fullName evidence="1">Uncharacterized protein</fullName>
    </submittedName>
</protein>
<name>A0A4S8LB33_DENBC</name>
<proteinExistence type="predicted"/>
<sequence>MPTQLKIFLDYSKFMKLKLFDFSIIWQFYGILLPVQDNVMTKIKNEKEGTTKVRNADDQQNSKREWDSQRPVLDSTLTNQLTIHHPSTTTAALDSPSSTFLSASSTVLIPISLPVVKARITTKMTTNEIKDEVTAHDRCRFFLFQRSEPWARP</sequence>
<dbReference type="Proteomes" id="UP000297245">
    <property type="component" value="Unassembled WGS sequence"/>
</dbReference>
<organism evidence="1 2">
    <name type="scientific">Dendrothele bispora (strain CBS 962.96)</name>
    <dbReference type="NCBI Taxonomy" id="1314807"/>
    <lineage>
        <taxon>Eukaryota</taxon>
        <taxon>Fungi</taxon>
        <taxon>Dikarya</taxon>
        <taxon>Basidiomycota</taxon>
        <taxon>Agaricomycotina</taxon>
        <taxon>Agaricomycetes</taxon>
        <taxon>Agaricomycetidae</taxon>
        <taxon>Agaricales</taxon>
        <taxon>Agaricales incertae sedis</taxon>
        <taxon>Dendrothele</taxon>
    </lineage>
</organism>
<dbReference type="AlphaFoldDB" id="A0A4S8LB33"/>
<reference evidence="1 2" key="1">
    <citation type="journal article" date="2019" name="Nat. Ecol. Evol.">
        <title>Megaphylogeny resolves global patterns of mushroom evolution.</title>
        <authorList>
            <person name="Varga T."/>
            <person name="Krizsan K."/>
            <person name="Foldi C."/>
            <person name="Dima B."/>
            <person name="Sanchez-Garcia M."/>
            <person name="Sanchez-Ramirez S."/>
            <person name="Szollosi G.J."/>
            <person name="Szarkandi J.G."/>
            <person name="Papp V."/>
            <person name="Albert L."/>
            <person name="Andreopoulos W."/>
            <person name="Angelini C."/>
            <person name="Antonin V."/>
            <person name="Barry K.W."/>
            <person name="Bougher N.L."/>
            <person name="Buchanan P."/>
            <person name="Buyck B."/>
            <person name="Bense V."/>
            <person name="Catcheside P."/>
            <person name="Chovatia M."/>
            <person name="Cooper J."/>
            <person name="Damon W."/>
            <person name="Desjardin D."/>
            <person name="Finy P."/>
            <person name="Geml J."/>
            <person name="Haridas S."/>
            <person name="Hughes K."/>
            <person name="Justo A."/>
            <person name="Karasinski D."/>
            <person name="Kautmanova I."/>
            <person name="Kiss B."/>
            <person name="Kocsube S."/>
            <person name="Kotiranta H."/>
            <person name="LaButti K.M."/>
            <person name="Lechner B.E."/>
            <person name="Liimatainen K."/>
            <person name="Lipzen A."/>
            <person name="Lukacs Z."/>
            <person name="Mihaltcheva S."/>
            <person name="Morgado L.N."/>
            <person name="Niskanen T."/>
            <person name="Noordeloos M.E."/>
            <person name="Ohm R.A."/>
            <person name="Ortiz-Santana B."/>
            <person name="Ovrebo C."/>
            <person name="Racz N."/>
            <person name="Riley R."/>
            <person name="Savchenko A."/>
            <person name="Shiryaev A."/>
            <person name="Soop K."/>
            <person name="Spirin V."/>
            <person name="Szebenyi C."/>
            <person name="Tomsovsky M."/>
            <person name="Tulloss R.E."/>
            <person name="Uehling J."/>
            <person name="Grigoriev I.V."/>
            <person name="Vagvolgyi C."/>
            <person name="Papp T."/>
            <person name="Martin F.M."/>
            <person name="Miettinen O."/>
            <person name="Hibbett D.S."/>
            <person name="Nagy L.G."/>
        </authorList>
    </citation>
    <scope>NUCLEOTIDE SEQUENCE [LARGE SCALE GENOMIC DNA]</scope>
    <source>
        <strain evidence="1 2">CBS 962.96</strain>
    </source>
</reference>
<evidence type="ECO:0000313" key="2">
    <source>
        <dbReference type="Proteomes" id="UP000297245"/>
    </source>
</evidence>